<evidence type="ECO:0000256" key="5">
    <source>
        <dbReference type="ARBA" id="ARBA00012483"/>
    </source>
</evidence>
<keyword evidence="9" id="KW-0677">Repeat</keyword>
<keyword evidence="8 19" id="KW-0812">Transmembrane</keyword>
<dbReference type="SMART" id="SM00220">
    <property type="entry name" value="S_TKc"/>
    <property type="match status" value="1"/>
</dbReference>
<dbReference type="Gene3D" id="3.40.50.300">
    <property type="entry name" value="P-loop containing nucleotide triphosphate hydrolases"/>
    <property type="match status" value="1"/>
</dbReference>
<evidence type="ECO:0000256" key="12">
    <source>
        <dbReference type="ARBA" id="ARBA00022786"/>
    </source>
</evidence>
<dbReference type="Proteomes" id="UP001141552">
    <property type="component" value="Unassembled WGS sequence"/>
</dbReference>
<keyword evidence="16 19" id="KW-0472">Membrane</keyword>
<evidence type="ECO:0000256" key="2">
    <source>
        <dbReference type="ARBA" id="ARBA00003861"/>
    </source>
</evidence>
<evidence type="ECO:0000256" key="10">
    <source>
        <dbReference type="ARBA" id="ARBA00022741"/>
    </source>
</evidence>
<evidence type="ECO:0000313" key="23">
    <source>
        <dbReference type="Proteomes" id="UP001141552"/>
    </source>
</evidence>
<dbReference type="GO" id="GO:0016567">
    <property type="term" value="P:protein ubiquitination"/>
    <property type="evidence" value="ECO:0007669"/>
    <property type="project" value="InterPro"/>
</dbReference>
<dbReference type="Gene3D" id="3.80.10.10">
    <property type="entry name" value="Ribonuclease Inhibitor"/>
    <property type="match status" value="2"/>
</dbReference>
<feature type="domain" description="U-box" evidence="21">
    <location>
        <begin position="1853"/>
        <end position="1913"/>
    </location>
</feature>
<dbReference type="SUPFAM" id="SSF57850">
    <property type="entry name" value="RING/U-box"/>
    <property type="match status" value="1"/>
</dbReference>
<evidence type="ECO:0000256" key="7">
    <source>
        <dbReference type="ARBA" id="ARBA00022679"/>
    </source>
</evidence>
<evidence type="ECO:0000256" key="14">
    <source>
        <dbReference type="ARBA" id="ARBA00022840"/>
    </source>
</evidence>
<feature type="non-terminal residue" evidence="22">
    <location>
        <position position="1913"/>
    </location>
</feature>
<protein>
    <recommendedName>
        <fullName evidence="5">RING-type E3 ubiquitin transferase</fullName>
        <ecNumber evidence="5">2.3.2.27</ecNumber>
    </recommendedName>
</protein>
<dbReference type="InterPro" id="IPR058922">
    <property type="entry name" value="WHD_DRP"/>
</dbReference>
<evidence type="ECO:0000256" key="15">
    <source>
        <dbReference type="ARBA" id="ARBA00022989"/>
    </source>
</evidence>
<dbReference type="CDD" id="cd16655">
    <property type="entry name" value="RING-Ubox_WDSUB1-like"/>
    <property type="match status" value="1"/>
</dbReference>
<evidence type="ECO:0000256" key="9">
    <source>
        <dbReference type="ARBA" id="ARBA00022737"/>
    </source>
</evidence>
<dbReference type="Gene3D" id="1.10.8.430">
    <property type="entry name" value="Helical domain of apoptotic protease-activating factors"/>
    <property type="match status" value="1"/>
</dbReference>
<dbReference type="GO" id="GO:0005524">
    <property type="term" value="F:ATP binding"/>
    <property type="evidence" value="ECO:0007669"/>
    <property type="project" value="UniProtKB-UniRule"/>
</dbReference>
<name>A0A9Q0GJL7_9ROSI</name>
<dbReference type="PROSITE" id="PS51698">
    <property type="entry name" value="U_BOX"/>
    <property type="match status" value="1"/>
</dbReference>
<dbReference type="Gene3D" id="1.10.10.10">
    <property type="entry name" value="Winged helix-like DNA-binding domain superfamily/Winged helix DNA-binding domain"/>
    <property type="match status" value="1"/>
</dbReference>
<comment type="pathway">
    <text evidence="3">Protein modification; protein ubiquitination.</text>
</comment>
<evidence type="ECO:0000256" key="17">
    <source>
        <dbReference type="PROSITE-ProRule" id="PRU10141"/>
    </source>
</evidence>
<dbReference type="InterPro" id="IPR027417">
    <property type="entry name" value="P-loop_NTPase"/>
</dbReference>
<dbReference type="InterPro" id="IPR003593">
    <property type="entry name" value="AAA+_ATPase"/>
</dbReference>
<dbReference type="InterPro" id="IPR008271">
    <property type="entry name" value="Ser/Thr_kinase_AS"/>
</dbReference>
<evidence type="ECO:0000256" key="19">
    <source>
        <dbReference type="SAM" id="Phobius"/>
    </source>
</evidence>
<sequence>MECLGATTKFAGMAVGSSPGRRRRRGHNNNRVMKRSVPAKSFRLLLQVRASASTERTTLGFADEEDYIKAGGSELVFVQMQQSKDMDDQSKLADKLPPITAGGDVLDLVVIGCGPAGLALAAESAKLGLRILGLKGVLNMCGGILLFILMTMIRSLSAVPMDECVESGVSYLSSKVDRITEAADGHSLVACEHGITVPCRLATVASGAASGKLLEYEVGGPRVSVQTAYGVEVEVENNPYDPSLMVFMDYRDHVKQRVLCVEDEYPTFLYVMPMSSTRVFYEETCLASKDAMPFDLLKRKLMSRLETMGIRILKTYEEEWSYIPVGGSLPNTEQKNLAFGAAASMVHPATGMSSIDPASLLVGLIGALCNSATTNLSYVVDVDQAVQSLAVAVKELKEKRDDLKKETERAENEGLTCTSQVKGWLETVEVMETEASSIVDALGQRRCFGCRSASGSSTYNLSKRIPELVVEIKELRQKGEEFQVIAVPSWPAVEEIPSRPAVGLHKMLQKVWQFLAEDEIGIIGIYGTGGVGKTTLLKCINNELLTKSHHYDVVIWVVVSKEFVADKIHMAVGSRLGLTWEESENHEQRAAKLYRILKKKTFLLLLDDVWKGIDLQRIGIPLPDKKHKSKVIFTARSLDVCSDMDAHQKLKVEFLAEEDAWKLFCSKIGEKKILESESIRPYAETIVRKCRGLPLALITIGKAMANKENKEEWKHALEVLNRYPSELRGMEEVFNLLLFSYENLETDTARACFLYCALFPDDYPIEKEQLIEYWMGEGFLDSSYSFAYSEGYAVIGSLKVACLLEAGEEKAQVKMHDVVRSFALWIASECGLNRRKFLVEASKELTEAPRVEEWKEAIAISLLDNGITELEEVPTCPNLTTLLLQWNSGLNKISEGFFLFMPVLRVLDLSFTSLREIPTSINELVELRHLDLSGTKIVALPVELGGLARLRQLNLQRTGSLRRIPRQAISGLLQLRVLNVYYSYEDWEESNFNGENEVWFADLKFLKHLTSFGVTINKLKTLNGLYTFSNLLKVIQYLYIKECDGLFCLQLQSNSGFGERLRRLSINNCYNLEYLQVDEKAGKTWLPSLEILALDGLPNLTTVWRNTVTAECLQNLRSVSIRNCDKLRNVSWVLQLPKLEAIYLMYCKEMEEMVNLDEMPSGESKAFPSLKTLSIRDLPKLTSITRFALPFPSLENMAVIDCPELKRLPLKTNNSLTLTKDSSTAVMASVAVAVNGGAGVGGKGSRRAVRWAVENLLSEAKSLVLVHVMPSITSIPTPCRIPIEELSESVVALFVEDAKVKREQEIFLPYKKLYKKLKIETLVLEDDNPATALIGCLSQYGISSLEAEGTRSASDSAEICACNMIFTQKVYKRGPGAIKKKHFPTSSASSLDLLDSKASECPGSSVNTNMDQERTLDLVDNTSCNTVDRCNSQSSSKTDQSYVEAEVEKLRLELQNTINMYKRACQELVHTQNKVQLLSVECAEDAKRVNAAMEREETFRKIAAKEKARYLKAKKDIEEAKNLLAKETYDRQLAELNAIKESSEKQKIVDTLFSDDKRYRRYTIDEIKVATDSFSNSNVIGEGGYGKVYKCNLDHTPVAVKVFYPDAVNKKEEFLKEVEVLSQLRHPNLVLLLGACPENGSLVYEYLENGSLEDCLFRKNGKPPLPWFIRFRIIFEIACGLAFLHNSKPDPIVHRDLKPGNVLLDRNYVSKIGDVGLAKFIADVVPDNITEYRDSVLAGTIFYMDPEYARTGTIRPKSDLYGFGVVVLQVLTARRPSGLLLTVERAITNGSFLDILDKSVSDWPLSETEELARIALECSKLRCRDRPDLDTQVLPVLIKIVDVAAASVKVEKSNEIMDDPYIAADGFTYEHAAIKAWLDKHNVSPVSKIRFQHSVLTPNHTLRSAIQEWRSRM</sequence>
<dbReference type="InterPro" id="IPR001245">
    <property type="entry name" value="Ser-Thr/Tyr_kinase_cat_dom"/>
</dbReference>
<reference evidence="22" key="2">
    <citation type="journal article" date="2023" name="Plants (Basel)">
        <title>Annotation of the Turnera subulata (Passifloraceae) Draft Genome Reveals the S-Locus Evolved after the Divergence of Turneroideae from Passifloroideae in a Stepwise Manner.</title>
        <authorList>
            <person name="Henning P.M."/>
            <person name="Roalson E.H."/>
            <person name="Mir W."/>
            <person name="McCubbin A.G."/>
            <person name="Shore J.S."/>
        </authorList>
    </citation>
    <scope>NUCLEOTIDE SEQUENCE</scope>
    <source>
        <strain evidence="22">F60SS</strain>
    </source>
</reference>
<dbReference type="InterPro" id="IPR055414">
    <property type="entry name" value="LRR_R13L4/SHOC2-like"/>
</dbReference>
<dbReference type="FunFam" id="3.30.200.20:FF:000162">
    <property type="entry name" value="Adenine nucleotide alpha hydrolase-like domain kinase"/>
    <property type="match status" value="1"/>
</dbReference>
<evidence type="ECO:0000259" key="20">
    <source>
        <dbReference type="PROSITE" id="PS50011"/>
    </source>
</evidence>
<dbReference type="PRINTS" id="PR00364">
    <property type="entry name" value="DISEASERSIST"/>
</dbReference>
<dbReference type="SMART" id="SM00504">
    <property type="entry name" value="Ubox"/>
    <property type="match status" value="1"/>
</dbReference>
<dbReference type="GO" id="GO:0006952">
    <property type="term" value="P:defense response"/>
    <property type="evidence" value="ECO:0007669"/>
    <property type="project" value="UniProtKB-KW"/>
</dbReference>
<dbReference type="GO" id="GO:0061630">
    <property type="term" value="F:ubiquitin protein ligase activity"/>
    <property type="evidence" value="ECO:0007669"/>
    <property type="project" value="UniProtKB-EC"/>
</dbReference>
<evidence type="ECO:0000256" key="13">
    <source>
        <dbReference type="ARBA" id="ARBA00022821"/>
    </source>
</evidence>
<dbReference type="Pfam" id="PF05834">
    <property type="entry name" value="Lycopene_cycl"/>
    <property type="match status" value="1"/>
</dbReference>
<evidence type="ECO:0000256" key="16">
    <source>
        <dbReference type="ARBA" id="ARBA00023136"/>
    </source>
</evidence>
<dbReference type="InterPro" id="IPR011009">
    <property type="entry name" value="Kinase-like_dom_sf"/>
</dbReference>
<keyword evidence="12" id="KW-0833">Ubl conjugation pathway</keyword>
<dbReference type="InterPro" id="IPR003613">
    <property type="entry name" value="Ubox_domain"/>
</dbReference>
<dbReference type="PANTHER" id="PTHR45647">
    <property type="entry name" value="OS02G0152300 PROTEIN"/>
    <property type="match status" value="1"/>
</dbReference>
<dbReference type="Gene3D" id="3.30.40.10">
    <property type="entry name" value="Zinc/RING finger domain, C3HC4 (zinc finger)"/>
    <property type="match status" value="1"/>
</dbReference>
<feature type="transmembrane region" description="Helical" evidence="19">
    <location>
        <begin position="136"/>
        <end position="156"/>
    </location>
</feature>
<dbReference type="Pfam" id="PF00931">
    <property type="entry name" value="NB-ARC"/>
    <property type="match status" value="1"/>
</dbReference>
<dbReference type="InterPro" id="IPR036388">
    <property type="entry name" value="WH-like_DNA-bd_sf"/>
</dbReference>
<dbReference type="GO" id="GO:0004674">
    <property type="term" value="F:protein serine/threonine kinase activity"/>
    <property type="evidence" value="ECO:0007669"/>
    <property type="project" value="UniProtKB-KW"/>
</dbReference>
<comment type="similarity">
    <text evidence="4">Belongs to the protein kinase superfamily. TKL Ser/Thr protein kinase family. ROCO subfamily.</text>
</comment>
<dbReference type="EMBL" id="JAKUCV010000119">
    <property type="protein sequence ID" value="KAJ4851157.1"/>
    <property type="molecule type" value="Genomic_DNA"/>
</dbReference>
<dbReference type="SUPFAM" id="SSF56112">
    <property type="entry name" value="Protein kinase-like (PK-like)"/>
    <property type="match status" value="1"/>
</dbReference>
<dbReference type="Pfam" id="PF23559">
    <property type="entry name" value="WHD_DRP"/>
    <property type="match status" value="1"/>
</dbReference>
<dbReference type="Gene3D" id="1.10.510.10">
    <property type="entry name" value="Transferase(Phosphotransferase) domain 1"/>
    <property type="match status" value="1"/>
</dbReference>
<dbReference type="PROSITE" id="PS00108">
    <property type="entry name" value="PROTEIN_KINASE_ST"/>
    <property type="match status" value="1"/>
</dbReference>
<evidence type="ECO:0000256" key="1">
    <source>
        <dbReference type="ARBA" id="ARBA00000900"/>
    </source>
</evidence>
<dbReference type="InterPro" id="IPR032675">
    <property type="entry name" value="LRR_dom_sf"/>
</dbReference>
<dbReference type="OrthoDB" id="664960at2759"/>
<dbReference type="SMART" id="SM00382">
    <property type="entry name" value="AAA"/>
    <property type="match status" value="1"/>
</dbReference>
<dbReference type="EC" id="2.3.2.27" evidence="5"/>
<keyword evidence="18" id="KW-0175">Coiled coil</keyword>
<dbReference type="InterPro" id="IPR000719">
    <property type="entry name" value="Prot_kinase_dom"/>
</dbReference>
<dbReference type="Pfam" id="PF04564">
    <property type="entry name" value="U-box"/>
    <property type="match status" value="1"/>
</dbReference>
<dbReference type="SUPFAM" id="SSF52058">
    <property type="entry name" value="L domain-like"/>
    <property type="match status" value="1"/>
</dbReference>
<gene>
    <name evidence="22" type="ORF">Tsubulata_003243</name>
</gene>
<dbReference type="SUPFAM" id="SSF51905">
    <property type="entry name" value="FAD/NAD(P)-binding domain"/>
    <property type="match status" value="1"/>
</dbReference>
<dbReference type="PROSITE" id="PS00107">
    <property type="entry name" value="PROTEIN_KINASE_ATP"/>
    <property type="match status" value="1"/>
</dbReference>
<dbReference type="Pfam" id="PF23598">
    <property type="entry name" value="LRR_14"/>
    <property type="match status" value="1"/>
</dbReference>
<evidence type="ECO:0000256" key="6">
    <source>
        <dbReference type="ARBA" id="ARBA00022527"/>
    </source>
</evidence>
<feature type="binding site" evidence="17">
    <location>
        <position position="1601"/>
    </location>
    <ligand>
        <name>ATP</name>
        <dbReference type="ChEBI" id="CHEBI:30616"/>
    </ligand>
</feature>
<keyword evidence="14 17" id="KW-0067">ATP-binding</keyword>
<comment type="caution">
    <text evidence="22">The sequence shown here is derived from an EMBL/GenBank/DDBJ whole genome shotgun (WGS) entry which is preliminary data.</text>
</comment>
<evidence type="ECO:0000256" key="3">
    <source>
        <dbReference type="ARBA" id="ARBA00004906"/>
    </source>
</evidence>
<comment type="function">
    <text evidence="2">Functions as an E3 ubiquitin ligase.</text>
</comment>
<comment type="catalytic activity">
    <reaction evidence="1">
        <text>S-ubiquitinyl-[E2 ubiquitin-conjugating enzyme]-L-cysteine + [acceptor protein]-L-lysine = [E2 ubiquitin-conjugating enzyme]-L-cysteine + N(6)-ubiquitinyl-[acceptor protein]-L-lysine.</text>
        <dbReference type="EC" id="2.3.2.27"/>
    </reaction>
</comment>
<keyword evidence="10 17" id="KW-0547">Nucleotide-binding</keyword>
<evidence type="ECO:0000256" key="4">
    <source>
        <dbReference type="ARBA" id="ARBA00008171"/>
    </source>
</evidence>
<feature type="coiled-coil region" evidence="18">
    <location>
        <begin position="386"/>
        <end position="413"/>
    </location>
</feature>
<dbReference type="InterPro" id="IPR042197">
    <property type="entry name" value="Apaf_helical"/>
</dbReference>
<organism evidence="22 23">
    <name type="scientific">Turnera subulata</name>
    <dbReference type="NCBI Taxonomy" id="218843"/>
    <lineage>
        <taxon>Eukaryota</taxon>
        <taxon>Viridiplantae</taxon>
        <taxon>Streptophyta</taxon>
        <taxon>Embryophyta</taxon>
        <taxon>Tracheophyta</taxon>
        <taxon>Spermatophyta</taxon>
        <taxon>Magnoliopsida</taxon>
        <taxon>eudicotyledons</taxon>
        <taxon>Gunneridae</taxon>
        <taxon>Pentapetalae</taxon>
        <taxon>rosids</taxon>
        <taxon>fabids</taxon>
        <taxon>Malpighiales</taxon>
        <taxon>Passifloraceae</taxon>
        <taxon>Turnera</taxon>
    </lineage>
</organism>
<proteinExistence type="inferred from homology"/>
<dbReference type="InterPro" id="IPR013083">
    <property type="entry name" value="Znf_RING/FYVE/PHD"/>
</dbReference>
<evidence type="ECO:0000256" key="18">
    <source>
        <dbReference type="SAM" id="Coils"/>
    </source>
</evidence>
<accession>A0A9Q0GJL7</accession>
<dbReference type="Gene3D" id="3.30.200.20">
    <property type="entry name" value="Phosphorylase Kinase, domain 1"/>
    <property type="match status" value="1"/>
</dbReference>
<evidence type="ECO:0000256" key="11">
    <source>
        <dbReference type="ARBA" id="ARBA00022777"/>
    </source>
</evidence>
<dbReference type="Pfam" id="PF07714">
    <property type="entry name" value="PK_Tyr_Ser-Thr"/>
    <property type="match status" value="1"/>
</dbReference>
<dbReference type="PANTHER" id="PTHR45647:SF65">
    <property type="entry name" value="U-BOX DOMAIN-CONTAINING PROTEIN KINASE FAMILY PROTEIN"/>
    <property type="match status" value="1"/>
</dbReference>
<keyword evidence="7" id="KW-0808">Transferase</keyword>
<dbReference type="InterPro" id="IPR017441">
    <property type="entry name" value="Protein_kinase_ATP_BS"/>
</dbReference>
<evidence type="ECO:0000259" key="21">
    <source>
        <dbReference type="PROSITE" id="PS51698"/>
    </source>
</evidence>
<keyword evidence="23" id="KW-1185">Reference proteome</keyword>
<dbReference type="InterPro" id="IPR051348">
    <property type="entry name" value="U-box_ubiquitin_ligases"/>
</dbReference>
<feature type="domain" description="Protein kinase" evidence="20">
    <location>
        <begin position="1574"/>
        <end position="1837"/>
    </location>
</feature>
<dbReference type="FunFam" id="1.10.10.10:FF:000322">
    <property type="entry name" value="Probable disease resistance protein At1g63360"/>
    <property type="match status" value="1"/>
</dbReference>
<dbReference type="GO" id="GO:0043531">
    <property type="term" value="F:ADP binding"/>
    <property type="evidence" value="ECO:0007669"/>
    <property type="project" value="InterPro"/>
</dbReference>
<dbReference type="FunFam" id="1.10.8.430:FF:000003">
    <property type="entry name" value="Probable disease resistance protein At5g66910"/>
    <property type="match status" value="1"/>
</dbReference>
<evidence type="ECO:0000256" key="8">
    <source>
        <dbReference type="ARBA" id="ARBA00022692"/>
    </source>
</evidence>
<evidence type="ECO:0000313" key="22">
    <source>
        <dbReference type="EMBL" id="KAJ4851157.1"/>
    </source>
</evidence>
<keyword evidence="6" id="KW-0723">Serine/threonine-protein kinase</keyword>
<dbReference type="InterPro" id="IPR002182">
    <property type="entry name" value="NB-ARC"/>
</dbReference>
<dbReference type="FunFam" id="3.40.50.300:FF:001091">
    <property type="entry name" value="Probable disease resistance protein At1g61300"/>
    <property type="match status" value="1"/>
</dbReference>
<keyword evidence="15 19" id="KW-1133">Transmembrane helix</keyword>
<dbReference type="PROSITE" id="PS50011">
    <property type="entry name" value="PROTEIN_KINASE_DOM"/>
    <property type="match status" value="1"/>
</dbReference>
<keyword evidence="13" id="KW-0611">Plant defense</keyword>
<feature type="coiled-coil region" evidence="18">
    <location>
        <begin position="1503"/>
        <end position="1546"/>
    </location>
</feature>
<reference evidence="22" key="1">
    <citation type="submission" date="2022-02" db="EMBL/GenBank/DDBJ databases">
        <authorList>
            <person name="Henning P.M."/>
            <person name="McCubbin A.G."/>
            <person name="Shore J.S."/>
        </authorList>
    </citation>
    <scope>NUCLEOTIDE SEQUENCE</scope>
    <source>
        <strain evidence="22">F60SS</strain>
        <tissue evidence="22">Leaves</tissue>
    </source>
</reference>
<dbReference type="SUPFAM" id="SSF52540">
    <property type="entry name" value="P-loop containing nucleoside triphosphate hydrolases"/>
    <property type="match status" value="1"/>
</dbReference>
<dbReference type="InterPro" id="IPR036188">
    <property type="entry name" value="FAD/NAD-bd_sf"/>
</dbReference>
<keyword evidence="11" id="KW-0418">Kinase</keyword>